<dbReference type="Proteomes" id="UP001208938">
    <property type="component" value="Unassembled WGS sequence"/>
</dbReference>
<evidence type="ECO:0000259" key="2">
    <source>
        <dbReference type="Pfam" id="PF08885"/>
    </source>
</evidence>
<organism evidence="3 4">
    <name type="scientific">Pararhodobacter zhoushanensis</name>
    <dbReference type="NCBI Taxonomy" id="2479545"/>
    <lineage>
        <taxon>Bacteria</taxon>
        <taxon>Pseudomonadati</taxon>
        <taxon>Pseudomonadota</taxon>
        <taxon>Alphaproteobacteria</taxon>
        <taxon>Rhodobacterales</taxon>
        <taxon>Paracoccaceae</taxon>
        <taxon>Pararhodobacter</taxon>
    </lineage>
</organism>
<gene>
    <name evidence="3" type="ORF">OKW52_02405</name>
</gene>
<dbReference type="EMBL" id="JAPDFL010000001">
    <property type="protein sequence ID" value="MCW1931149.1"/>
    <property type="molecule type" value="Genomic_DNA"/>
</dbReference>
<accession>A0ABT3GUJ2</accession>
<reference evidence="3 4" key="1">
    <citation type="submission" date="2022-10" db="EMBL/GenBank/DDBJ databases">
        <title>Pararhodobacter sp. nov., isolated from marine algae.</title>
        <authorList>
            <person name="Choi B.J."/>
            <person name="Kim J.M."/>
            <person name="Lee J.K."/>
            <person name="Choi D.G."/>
            <person name="Jeon C.O."/>
        </authorList>
    </citation>
    <scope>NUCLEOTIDE SEQUENCE [LARGE SCALE GENOMIC DNA]</scope>
    <source>
        <strain evidence="3 4">ZQ420</strain>
    </source>
</reference>
<evidence type="ECO:0000256" key="1">
    <source>
        <dbReference type="SAM" id="MobiDB-lite"/>
    </source>
</evidence>
<proteinExistence type="predicted"/>
<evidence type="ECO:0000313" key="3">
    <source>
        <dbReference type="EMBL" id="MCW1931149.1"/>
    </source>
</evidence>
<keyword evidence="4" id="KW-1185">Reference proteome</keyword>
<feature type="domain" description="GSCFA" evidence="2">
    <location>
        <begin position="41"/>
        <end position="308"/>
    </location>
</feature>
<evidence type="ECO:0000313" key="4">
    <source>
        <dbReference type="Proteomes" id="UP001208938"/>
    </source>
</evidence>
<name>A0ABT3GUJ2_9RHOB</name>
<sequence>MNPYKSVPEKGYWKQAIANRSPFDVTELWDPKFRIPRRAPIVTFGSCFAQHFAKALLKRDMNWFDAEPAPAAISDGLAVSFGYRTFSARTANIYTPSLLLQWLRWAFGDAEVPTEVWQKGDRFVDPFRPRIEPDGFDSPETVVHLRNQTLAALRDCVTKAKVFVFTLGLTESWFHKDGYEYPMCPGTAGGSFDGAQHVFVNQRFAQVHGALEQAIALMRRHNPRLTVLLTVSPVPLVATNSGEHVLVATMQSKSLLRSVAWEVSASHDFVDYFPSYEIINAPSFKGMFFEPDQRSVNPVGVDFVMRSFFDARERKFGPDALPASRRAPTDKDKAPAISEGATKRRDADVVCEEEVLAAFGPRG</sequence>
<feature type="region of interest" description="Disordered" evidence="1">
    <location>
        <begin position="319"/>
        <end position="344"/>
    </location>
</feature>
<dbReference type="InterPro" id="IPR014982">
    <property type="entry name" value="GSCFA"/>
</dbReference>
<dbReference type="Pfam" id="PF08885">
    <property type="entry name" value="GSCFA"/>
    <property type="match status" value="1"/>
</dbReference>
<comment type="caution">
    <text evidence="3">The sequence shown here is derived from an EMBL/GenBank/DDBJ whole genome shotgun (WGS) entry which is preliminary data.</text>
</comment>
<protein>
    <submittedName>
        <fullName evidence="3">GSCFA domain-containing protein</fullName>
    </submittedName>
</protein>
<dbReference type="RefSeq" id="WP_264504297.1">
    <property type="nucleotide sequence ID" value="NZ_JAPDFL010000001.1"/>
</dbReference>